<organism evidence="1 2">
    <name type="scientific">Mythimna loreyi</name>
    <dbReference type="NCBI Taxonomy" id="667449"/>
    <lineage>
        <taxon>Eukaryota</taxon>
        <taxon>Metazoa</taxon>
        <taxon>Ecdysozoa</taxon>
        <taxon>Arthropoda</taxon>
        <taxon>Hexapoda</taxon>
        <taxon>Insecta</taxon>
        <taxon>Pterygota</taxon>
        <taxon>Neoptera</taxon>
        <taxon>Endopterygota</taxon>
        <taxon>Lepidoptera</taxon>
        <taxon>Glossata</taxon>
        <taxon>Ditrysia</taxon>
        <taxon>Noctuoidea</taxon>
        <taxon>Noctuidae</taxon>
        <taxon>Noctuinae</taxon>
        <taxon>Hadenini</taxon>
        <taxon>Mythimna</taxon>
    </lineage>
</organism>
<sequence length="421" mass="49324">MEKLLICRICLVENVHMYAVVSKHMQDVYQSLTDVPFVTEDSRPILACFFCYAKLKQCCRLQRQCREAEELFAQMMNEPNPSITRGQRKFFNRFVKTRVVDISVDGVGEMEHVVLKEELPEFCEDLEDIVEPKEEPLSDDLTLDDTNNGYANEEDIPQQQPESNLDKMEFEIDVEKELDLLAKKRCATDARWTSVAKKPKEDERRSNLEDAIEEEETKTIQSDAENTQTAQNTTREDTIEVQHKCDPSRIYYQESPGDLLSTSQLSYHGNQETETNFHWTTQRITHEMPDFNDSQSGIQLDPTKIRTELDMFLQFMDNDFVSMVVEMTNKYHSNFVTNAHLRTNSRLHKWDDVTVPEMYIFFSILILMTRNRHLTIEEHWSSDILLHAPVFSKLMSRNRFSMILSMLHFSDLNEAAKIRLF</sequence>
<evidence type="ECO:0000313" key="2">
    <source>
        <dbReference type="Proteomes" id="UP001231649"/>
    </source>
</evidence>
<evidence type="ECO:0000313" key="1">
    <source>
        <dbReference type="EMBL" id="KAJ8705009.1"/>
    </source>
</evidence>
<reference evidence="1" key="1">
    <citation type="submission" date="2023-03" db="EMBL/GenBank/DDBJ databases">
        <title>Chromosome-level genomes of two armyworms, Mythimna separata and Mythimna loreyi, provide insights into the biosynthesis and reception of sex pheromones.</title>
        <authorList>
            <person name="Zhao H."/>
        </authorList>
    </citation>
    <scope>NUCLEOTIDE SEQUENCE</scope>
    <source>
        <strain evidence="1">BeijingLab</strain>
    </source>
</reference>
<dbReference type="Proteomes" id="UP001231649">
    <property type="component" value="Chromosome 30"/>
</dbReference>
<gene>
    <name evidence="1" type="ORF">PYW08_012329</name>
</gene>
<keyword evidence="2" id="KW-1185">Reference proteome</keyword>
<protein>
    <submittedName>
        <fullName evidence="1">Uncharacterized protein</fullName>
    </submittedName>
</protein>
<accession>A0ACC2Q0D4</accession>
<comment type="caution">
    <text evidence="1">The sequence shown here is derived from an EMBL/GenBank/DDBJ whole genome shotgun (WGS) entry which is preliminary data.</text>
</comment>
<dbReference type="EMBL" id="CM056806">
    <property type="protein sequence ID" value="KAJ8705009.1"/>
    <property type="molecule type" value="Genomic_DNA"/>
</dbReference>
<proteinExistence type="predicted"/>
<name>A0ACC2Q0D4_9NEOP</name>